<proteinExistence type="predicted"/>
<comment type="caution">
    <text evidence="3">The sequence shown here is derived from an EMBL/GenBank/DDBJ whole genome shotgun (WGS) entry which is preliminary data.</text>
</comment>
<dbReference type="InterPro" id="IPR000898">
    <property type="entry name" value="Indolamine_dOase"/>
</dbReference>
<dbReference type="SUPFAM" id="SSF140959">
    <property type="entry name" value="Indolic compounds 2,3-dioxygenase-like"/>
    <property type="match status" value="1"/>
</dbReference>
<dbReference type="RefSeq" id="WP_344796872.1">
    <property type="nucleotide sequence ID" value="NZ_BAABBN010000004.1"/>
</dbReference>
<reference evidence="4" key="1">
    <citation type="journal article" date="2019" name="Int. J. Syst. Evol. Microbiol.">
        <title>The Global Catalogue of Microorganisms (GCM) 10K type strain sequencing project: providing services to taxonomists for standard genome sequencing and annotation.</title>
        <authorList>
            <consortium name="The Broad Institute Genomics Platform"/>
            <consortium name="The Broad Institute Genome Sequencing Center for Infectious Disease"/>
            <person name="Wu L."/>
            <person name="Ma J."/>
        </authorList>
    </citation>
    <scope>NUCLEOTIDE SEQUENCE [LARGE SCALE GENOMIC DNA]</scope>
    <source>
        <strain evidence="4">JCM 17551</strain>
    </source>
</reference>
<dbReference type="EMBL" id="BAABBN010000004">
    <property type="protein sequence ID" value="GAA3919696.1"/>
    <property type="molecule type" value="Genomic_DNA"/>
</dbReference>
<name>A0ABP7MCB0_9GAMM</name>
<dbReference type="PANTHER" id="PTHR28657">
    <property type="entry name" value="INDOLEAMINE 2,3-DIOXYGENASE"/>
    <property type="match status" value="1"/>
</dbReference>
<evidence type="ECO:0008006" key="5">
    <source>
        <dbReference type="Google" id="ProtNLM"/>
    </source>
</evidence>
<keyword evidence="2" id="KW-0408">Iron</keyword>
<dbReference type="Pfam" id="PF01231">
    <property type="entry name" value="IDO"/>
    <property type="match status" value="1"/>
</dbReference>
<evidence type="ECO:0000313" key="4">
    <source>
        <dbReference type="Proteomes" id="UP001501565"/>
    </source>
</evidence>
<dbReference type="InterPro" id="IPR037217">
    <property type="entry name" value="Trp/Indoleamine_2_3_dOase-like"/>
</dbReference>
<dbReference type="Gene3D" id="1.20.58.480">
    <property type="match status" value="1"/>
</dbReference>
<dbReference type="PANTHER" id="PTHR28657:SF5">
    <property type="entry name" value="INDOLEAMINE 2,3-DIOXYGENASE"/>
    <property type="match status" value="1"/>
</dbReference>
<keyword evidence="1" id="KW-0479">Metal-binding</keyword>
<evidence type="ECO:0000256" key="2">
    <source>
        <dbReference type="ARBA" id="ARBA00023004"/>
    </source>
</evidence>
<sequence length="359" mass="41716">MITSHFPRGFLPSQDPVYHFELYPEFEFINVLGRDLPSLLLNKDFREYVSHLNIPFWPETNVKAENLPELRLYYLRLGFVVSGYINQVGQEAIHSLPENLALPFVHACNLLNRPPILSYDGYALYNWKRFDVNKPVELGNIDTLQNFVHLYDEHWFILIHVDIEAKAQAIVEEVENLLNRPSQNLEQALHRIAGVILQQVAVLKRIPEFMSPELYFERFRPYIRFFEKVTYQGVEMAPMDYRGETGAQSSIMPLLEALMKIPHEPSVLLDHLKDMRNYMPAEHRALLIQVESLSDFKHRADKEAFNAVLDAMASFRSVHIQWAHDYIASKVSDPRGTGGTPYMQWLSLLIDETLSHKHS</sequence>
<gene>
    <name evidence="3" type="ORF">GCM10022277_13960</name>
</gene>
<organism evidence="3 4">
    <name type="scientific">Litoribacillus peritrichatus</name>
    <dbReference type="NCBI Taxonomy" id="718191"/>
    <lineage>
        <taxon>Bacteria</taxon>
        <taxon>Pseudomonadati</taxon>
        <taxon>Pseudomonadota</taxon>
        <taxon>Gammaproteobacteria</taxon>
        <taxon>Oceanospirillales</taxon>
        <taxon>Oceanospirillaceae</taxon>
        <taxon>Litoribacillus</taxon>
    </lineage>
</organism>
<keyword evidence="4" id="KW-1185">Reference proteome</keyword>
<evidence type="ECO:0000313" key="3">
    <source>
        <dbReference type="EMBL" id="GAA3919696.1"/>
    </source>
</evidence>
<accession>A0ABP7MCB0</accession>
<dbReference type="Proteomes" id="UP001501565">
    <property type="component" value="Unassembled WGS sequence"/>
</dbReference>
<evidence type="ECO:0000256" key="1">
    <source>
        <dbReference type="ARBA" id="ARBA00022723"/>
    </source>
</evidence>
<protein>
    <recommendedName>
        <fullName evidence="5">Indoleamine 2,3-dioxygenase</fullName>
    </recommendedName>
</protein>